<dbReference type="KEGG" id="tve:TRV_06524"/>
<evidence type="ECO:0000313" key="3">
    <source>
        <dbReference type="Proteomes" id="UP000008383"/>
    </source>
</evidence>
<dbReference type="OrthoDB" id="10334233at2759"/>
<evidence type="ECO:0000313" key="2">
    <source>
        <dbReference type="EMBL" id="EFE38799.1"/>
    </source>
</evidence>
<reference evidence="3" key="1">
    <citation type="journal article" date="2011" name="Genome Biol.">
        <title>Comparative and functional genomics provide insights into the pathogenicity of dermatophytic fungi.</title>
        <authorList>
            <person name="Burmester A."/>
            <person name="Shelest E."/>
            <person name="Gloeckner G."/>
            <person name="Heddergott C."/>
            <person name="Schindler S."/>
            <person name="Staib P."/>
            <person name="Heidel A."/>
            <person name="Felder M."/>
            <person name="Petzold A."/>
            <person name="Szafranski K."/>
            <person name="Feuermann M."/>
            <person name="Pedruzzi I."/>
            <person name="Priebe S."/>
            <person name="Groth M."/>
            <person name="Winkler R."/>
            <person name="Li W."/>
            <person name="Kniemeyer O."/>
            <person name="Schroeckh V."/>
            <person name="Hertweck C."/>
            <person name="Hube B."/>
            <person name="White T.C."/>
            <person name="Platzer M."/>
            <person name="Guthke R."/>
            <person name="Heitman J."/>
            <person name="Woestemeyer J."/>
            <person name="Zipfel P.F."/>
            <person name="Monod M."/>
            <person name="Brakhage A.A."/>
        </authorList>
    </citation>
    <scope>NUCLEOTIDE SEQUENCE [LARGE SCALE GENOMIC DNA]</scope>
    <source>
        <strain evidence="3">HKI 0517</strain>
    </source>
</reference>
<dbReference type="RefSeq" id="XP_003019444.1">
    <property type="nucleotide sequence ID" value="XM_003019398.1"/>
</dbReference>
<gene>
    <name evidence="2" type="ORF">TRV_06524</name>
</gene>
<sequence>MVRALNRAFPFDMSGDSHASGEGKSTNKNGGNKGKQNSPPPTRPTPTSTSRPTLSKTTSTSPPTSTSTSALVRLWSSIPDADTVRINSVMGRKTDPGVTARLRATSLYGCTAIVDVDELGMVLGHIAQEGKGNNIYTLESIPQVGEYLTTFVEHGGLVFDFGRETHAIIYYSRGKASFTGGRIDIGLNCIKNYLVTLGVQEANVHFSQYTSGGPTVGPRSKLVVESVYNNNARRTNVYIAKEDPIWQRDFTKPLRPARFNFQPGPPLPRLSHNDQVAFERHCDFAAG</sequence>
<name>D4DH69_TRIVH</name>
<dbReference type="EMBL" id="ACYE01000373">
    <property type="protein sequence ID" value="EFE38799.1"/>
    <property type="molecule type" value="Genomic_DNA"/>
</dbReference>
<dbReference type="GeneID" id="9577894"/>
<evidence type="ECO:0000256" key="1">
    <source>
        <dbReference type="SAM" id="MobiDB-lite"/>
    </source>
</evidence>
<dbReference type="Proteomes" id="UP000008383">
    <property type="component" value="Unassembled WGS sequence"/>
</dbReference>
<feature type="compositionally biased region" description="Low complexity" evidence="1">
    <location>
        <begin position="45"/>
        <end position="69"/>
    </location>
</feature>
<organism evidence="2 3">
    <name type="scientific">Trichophyton verrucosum (strain HKI 0517)</name>
    <dbReference type="NCBI Taxonomy" id="663202"/>
    <lineage>
        <taxon>Eukaryota</taxon>
        <taxon>Fungi</taxon>
        <taxon>Dikarya</taxon>
        <taxon>Ascomycota</taxon>
        <taxon>Pezizomycotina</taxon>
        <taxon>Eurotiomycetes</taxon>
        <taxon>Eurotiomycetidae</taxon>
        <taxon>Onygenales</taxon>
        <taxon>Arthrodermataceae</taxon>
        <taxon>Trichophyton</taxon>
    </lineage>
</organism>
<proteinExistence type="predicted"/>
<feature type="region of interest" description="Disordered" evidence="1">
    <location>
        <begin position="1"/>
        <end position="70"/>
    </location>
</feature>
<dbReference type="HOGENOM" id="CLU_970407_0_0_1"/>
<keyword evidence="3" id="KW-1185">Reference proteome</keyword>
<accession>D4DH69</accession>
<dbReference type="AlphaFoldDB" id="D4DH69"/>
<feature type="compositionally biased region" description="Low complexity" evidence="1">
    <location>
        <begin position="20"/>
        <end position="37"/>
    </location>
</feature>
<protein>
    <submittedName>
        <fullName evidence="2">Uncharacterized protein</fullName>
    </submittedName>
</protein>
<comment type="caution">
    <text evidence="2">The sequence shown here is derived from an EMBL/GenBank/DDBJ whole genome shotgun (WGS) entry which is preliminary data.</text>
</comment>